<accession>A0A5B7HYN9</accession>
<keyword evidence="2" id="KW-0812">Transmembrane</keyword>
<sequence>MTNTVTTLMHGERGRRGRERREKRESNNVVMMVSVLAWSGLALPWVYTGVDTEGATVARLC</sequence>
<evidence type="ECO:0000256" key="2">
    <source>
        <dbReference type="SAM" id="Phobius"/>
    </source>
</evidence>
<proteinExistence type="predicted"/>
<gene>
    <name evidence="3" type="ORF">E2C01_072673</name>
</gene>
<comment type="caution">
    <text evidence="3">The sequence shown here is derived from an EMBL/GenBank/DDBJ whole genome shotgun (WGS) entry which is preliminary data.</text>
</comment>
<dbReference type="EMBL" id="VSRR010047824">
    <property type="protein sequence ID" value="MPC78191.1"/>
    <property type="molecule type" value="Genomic_DNA"/>
</dbReference>
<feature type="transmembrane region" description="Helical" evidence="2">
    <location>
        <begin position="28"/>
        <end position="47"/>
    </location>
</feature>
<keyword evidence="2" id="KW-0472">Membrane</keyword>
<name>A0A5B7HYN9_PORTR</name>
<organism evidence="3 4">
    <name type="scientific">Portunus trituberculatus</name>
    <name type="common">Swimming crab</name>
    <name type="synonym">Neptunus trituberculatus</name>
    <dbReference type="NCBI Taxonomy" id="210409"/>
    <lineage>
        <taxon>Eukaryota</taxon>
        <taxon>Metazoa</taxon>
        <taxon>Ecdysozoa</taxon>
        <taxon>Arthropoda</taxon>
        <taxon>Crustacea</taxon>
        <taxon>Multicrustacea</taxon>
        <taxon>Malacostraca</taxon>
        <taxon>Eumalacostraca</taxon>
        <taxon>Eucarida</taxon>
        <taxon>Decapoda</taxon>
        <taxon>Pleocyemata</taxon>
        <taxon>Brachyura</taxon>
        <taxon>Eubrachyura</taxon>
        <taxon>Portunoidea</taxon>
        <taxon>Portunidae</taxon>
        <taxon>Portuninae</taxon>
        <taxon>Portunus</taxon>
    </lineage>
</organism>
<keyword evidence="4" id="KW-1185">Reference proteome</keyword>
<reference evidence="3 4" key="1">
    <citation type="submission" date="2019-05" db="EMBL/GenBank/DDBJ databases">
        <title>Another draft genome of Portunus trituberculatus and its Hox gene families provides insights of decapod evolution.</title>
        <authorList>
            <person name="Jeong J.-H."/>
            <person name="Song I."/>
            <person name="Kim S."/>
            <person name="Choi T."/>
            <person name="Kim D."/>
            <person name="Ryu S."/>
            <person name="Kim W."/>
        </authorList>
    </citation>
    <scope>NUCLEOTIDE SEQUENCE [LARGE SCALE GENOMIC DNA]</scope>
    <source>
        <tissue evidence="3">Muscle</tissue>
    </source>
</reference>
<feature type="region of interest" description="Disordered" evidence="1">
    <location>
        <begin position="1"/>
        <end position="25"/>
    </location>
</feature>
<protein>
    <submittedName>
        <fullName evidence="3">Uncharacterized protein</fullName>
    </submittedName>
</protein>
<evidence type="ECO:0000313" key="3">
    <source>
        <dbReference type="EMBL" id="MPC78191.1"/>
    </source>
</evidence>
<feature type="compositionally biased region" description="Basic and acidic residues" evidence="1">
    <location>
        <begin position="10"/>
        <end position="25"/>
    </location>
</feature>
<keyword evidence="2" id="KW-1133">Transmembrane helix</keyword>
<dbReference type="Proteomes" id="UP000324222">
    <property type="component" value="Unassembled WGS sequence"/>
</dbReference>
<evidence type="ECO:0000313" key="4">
    <source>
        <dbReference type="Proteomes" id="UP000324222"/>
    </source>
</evidence>
<evidence type="ECO:0000256" key="1">
    <source>
        <dbReference type="SAM" id="MobiDB-lite"/>
    </source>
</evidence>
<dbReference type="AlphaFoldDB" id="A0A5B7HYN9"/>